<protein>
    <submittedName>
        <fullName evidence="1">Uncharacterized protein</fullName>
    </submittedName>
</protein>
<name>A0AAE9SH75_9SPIR</name>
<dbReference type="EMBL" id="CP038804">
    <property type="protein sequence ID" value="UTY32745.1"/>
    <property type="molecule type" value="Genomic_DNA"/>
</dbReference>
<evidence type="ECO:0000313" key="2">
    <source>
        <dbReference type="Proteomes" id="UP001058682"/>
    </source>
</evidence>
<reference evidence="1" key="1">
    <citation type="submission" date="2019-04" db="EMBL/GenBank/DDBJ databases">
        <title>Whole genome sequencing of oral phylogroup 2 treponemes.</title>
        <authorList>
            <person name="Chan Y."/>
            <person name="Zeng H.H."/>
            <person name="Yu X.L."/>
            <person name="Leung W.K."/>
            <person name="Watt R.M."/>
        </authorList>
    </citation>
    <scope>NUCLEOTIDE SEQUENCE</scope>
    <source>
        <strain evidence="1">OMZ 835</strain>
    </source>
</reference>
<dbReference type="RefSeq" id="WP_255818407.1">
    <property type="nucleotide sequence ID" value="NZ_CP038804.1"/>
</dbReference>
<proteinExistence type="predicted"/>
<evidence type="ECO:0000313" key="1">
    <source>
        <dbReference type="EMBL" id="UTY32745.1"/>
    </source>
</evidence>
<organism evidence="1 2">
    <name type="scientific">Treponema putidum</name>
    <dbReference type="NCBI Taxonomy" id="221027"/>
    <lineage>
        <taxon>Bacteria</taxon>
        <taxon>Pseudomonadati</taxon>
        <taxon>Spirochaetota</taxon>
        <taxon>Spirochaetia</taxon>
        <taxon>Spirochaetales</taxon>
        <taxon>Treponemataceae</taxon>
        <taxon>Treponema</taxon>
    </lineage>
</organism>
<sequence>MNKSIFSTYHNAENRVTSTILAVLERLSNPTLSAIFQGIEGESNFKMITFENQYKNGNSVPDARIFASLDYIIETKIEKNAVDRAQLERHRNNSKEAKLIVLTPDESCPQCITELARETSGSKIIWCNFDILYEILHTVTEEVTMIPHEIFLLSELQAFFREEGLLNANLNDEQKTAVIVPAREAWPFYKKYGIYRCQENRYFMPTKYMGFYAEQSIQPLFPEIIGSVESLILNDDAALDQAGVKTCMGKREEVIERLREFKKIYPNTDRLNDERCKYIVLAKKEDTSRVVSIKAPIKNDKKAYSGRNFAFVMKQAYILIDELQKATKTSELTLL</sequence>
<accession>A0AAE9SH75</accession>
<dbReference type="Proteomes" id="UP001058682">
    <property type="component" value="Chromosome"/>
</dbReference>
<gene>
    <name evidence="1" type="ORF">E4N74_01005</name>
</gene>
<dbReference type="AlphaFoldDB" id="A0AAE9SH75"/>